<comment type="subcellular location">
    <subcellularLocation>
        <location evidence="1">Membrane</location>
        <topology evidence="1">Multi-pass membrane protein</topology>
    </subcellularLocation>
</comment>
<evidence type="ECO:0000256" key="3">
    <source>
        <dbReference type="ARBA" id="ARBA00022989"/>
    </source>
</evidence>
<proteinExistence type="predicted"/>
<gene>
    <name evidence="6" type="ORF">ACFPDQ_04290</name>
</gene>
<feature type="transmembrane region" description="Helical" evidence="5">
    <location>
        <begin position="98"/>
        <end position="116"/>
    </location>
</feature>
<accession>A0ABV9TBU7</accession>
<dbReference type="PANTHER" id="PTHR47704:SF1">
    <property type="entry name" value="POTASSIUM TRANSPORTER KIMA"/>
    <property type="match status" value="1"/>
</dbReference>
<dbReference type="EMBL" id="JBHSJH010000002">
    <property type="protein sequence ID" value="MFC4892263.1"/>
    <property type="molecule type" value="Genomic_DNA"/>
</dbReference>
<name>A0ABV9TBU7_9GAMM</name>
<dbReference type="RefSeq" id="WP_119329680.1">
    <property type="nucleotide sequence ID" value="NZ_JBHSJH010000002.1"/>
</dbReference>
<feature type="transmembrane region" description="Helical" evidence="5">
    <location>
        <begin position="345"/>
        <end position="367"/>
    </location>
</feature>
<dbReference type="Gene3D" id="1.20.1740.10">
    <property type="entry name" value="Amino acid/polyamine transporter I"/>
    <property type="match status" value="1"/>
</dbReference>
<feature type="transmembrane region" description="Helical" evidence="5">
    <location>
        <begin position="405"/>
        <end position="427"/>
    </location>
</feature>
<organism evidence="6 7">
    <name type="scientific">Pseudofrancisella aestuarii</name>
    <dbReference type="NCBI Taxonomy" id="2670347"/>
    <lineage>
        <taxon>Bacteria</taxon>
        <taxon>Pseudomonadati</taxon>
        <taxon>Pseudomonadota</taxon>
        <taxon>Gammaproteobacteria</taxon>
        <taxon>Thiotrichales</taxon>
        <taxon>Francisellaceae</taxon>
        <taxon>Pseudofrancisella</taxon>
    </lineage>
</organism>
<evidence type="ECO:0000256" key="2">
    <source>
        <dbReference type="ARBA" id="ARBA00022692"/>
    </source>
</evidence>
<feature type="transmembrane region" description="Helical" evidence="5">
    <location>
        <begin position="297"/>
        <end position="324"/>
    </location>
</feature>
<feature type="transmembrane region" description="Helical" evidence="5">
    <location>
        <begin position="251"/>
        <end position="272"/>
    </location>
</feature>
<feature type="transmembrane region" description="Helical" evidence="5">
    <location>
        <begin position="54"/>
        <end position="78"/>
    </location>
</feature>
<keyword evidence="3 5" id="KW-1133">Transmembrane helix</keyword>
<feature type="transmembrane region" description="Helical" evidence="5">
    <location>
        <begin position="216"/>
        <end position="239"/>
    </location>
</feature>
<comment type="caution">
    <text evidence="6">The sequence shown here is derived from an EMBL/GenBank/DDBJ whole genome shotgun (WGS) entry which is preliminary data.</text>
</comment>
<evidence type="ECO:0000256" key="4">
    <source>
        <dbReference type="ARBA" id="ARBA00023136"/>
    </source>
</evidence>
<dbReference type="Pfam" id="PF13520">
    <property type="entry name" value="AA_permease_2"/>
    <property type="match status" value="1"/>
</dbReference>
<feature type="transmembrane region" description="Helical" evidence="5">
    <location>
        <begin position="136"/>
        <end position="156"/>
    </location>
</feature>
<evidence type="ECO:0000313" key="7">
    <source>
        <dbReference type="Proteomes" id="UP001595926"/>
    </source>
</evidence>
<sequence>MWSIIFGNPISKTKLEQYTLSKKHGLATFSSDALSSVAYATGEILTTLAMAGTFALTMSLNISFFIAALIIIVGISYIQTINAYPNGGGAYVVAKENLGIFMGLIAGAALLVDYILTVSVSTSAGVLAITSAFPSLYNHSVQIAVFSIVIIAWLNLRGIRDSASILIWPTYGFIIVILLMILIGSYNLFTGNLHPIDYRRTTQTLETVNQALTVTLLLRAFSSGCSAMTGIEAIANGVASFRPDKRKNANITLIWLIVLLILMFLGIAYLSFKLGIRPVEEQSSLSQLAHVIFGNGFWYYILQLATCLILLVAANTSFAAFPVLASILSQDGFLPAQLKNKDERLAFRNGIIILAILAICLIVVFHADTSALIPLYSIGVFLAFTLCQAGLIVFWYKRRKKVQSWVFRSLINLVGCIATFVTVLVITESKFTEGAWIVIVALPALITIFYMIRKHYLKVEKSLKLRVEDIYTEKEIFTEQPKIIIPISKLHRGTLKAIEFAKTIASNIEVVTINIDKEETQKLEAAWKEFNIKQKLTVIETDFQSFLYYFVKYVQEADAQNKDGSLCTVIIPRVEDSKFWHNILHNQRVFLLKWALRGARKETKGKTRVIIEIPYQI</sequence>
<keyword evidence="2 5" id="KW-0812">Transmembrane</keyword>
<keyword evidence="7" id="KW-1185">Reference proteome</keyword>
<dbReference type="InterPro" id="IPR002293">
    <property type="entry name" value="AA/rel_permease1"/>
</dbReference>
<dbReference type="Proteomes" id="UP001595926">
    <property type="component" value="Unassembled WGS sequence"/>
</dbReference>
<evidence type="ECO:0000256" key="5">
    <source>
        <dbReference type="SAM" id="Phobius"/>
    </source>
</evidence>
<protein>
    <submittedName>
        <fullName evidence="6">APC family permease</fullName>
    </submittedName>
</protein>
<keyword evidence="4 5" id="KW-0472">Membrane</keyword>
<feature type="transmembrane region" description="Helical" evidence="5">
    <location>
        <begin position="433"/>
        <end position="452"/>
    </location>
</feature>
<evidence type="ECO:0000313" key="6">
    <source>
        <dbReference type="EMBL" id="MFC4892263.1"/>
    </source>
</evidence>
<feature type="transmembrane region" description="Helical" evidence="5">
    <location>
        <begin position="373"/>
        <end position="396"/>
    </location>
</feature>
<dbReference type="PANTHER" id="PTHR47704">
    <property type="entry name" value="POTASSIUM TRANSPORTER KIMA"/>
    <property type="match status" value="1"/>
</dbReference>
<feature type="transmembrane region" description="Helical" evidence="5">
    <location>
        <begin position="168"/>
        <end position="189"/>
    </location>
</feature>
<reference evidence="7" key="1">
    <citation type="journal article" date="2019" name="Int. J. Syst. Evol. Microbiol.">
        <title>The Global Catalogue of Microorganisms (GCM) 10K type strain sequencing project: providing services to taxonomists for standard genome sequencing and annotation.</title>
        <authorList>
            <consortium name="The Broad Institute Genomics Platform"/>
            <consortium name="The Broad Institute Genome Sequencing Center for Infectious Disease"/>
            <person name="Wu L."/>
            <person name="Ma J."/>
        </authorList>
    </citation>
    <scope>NUCLEOTIDE SEQUENCE [LARGE SCALE GENOMIC DNA]</scope>
    <source>
        <strain evidence="7">CGMCC 1.13718</strain>
    </source>
</reference>
<dbReference type="InterPro" id="IPR053153">
    <property type="entry name" value="APC_K+_Transporter"/>
</dbReference>
<evidence type="ECO:0000256" key="1">
    <source>
        <dbReference type="ARBA" id="ARBA00004141"/>
    </source>
</evidence>